<comment type="caution">
    <text evidence="1">The sequence shown here is derived from an EMBL/GenBank/DDBJ whole genome shotgun (WGS) entry which is preliminary data.</text>
</comment>
<dbReference type="InterPro" id="IPR029052">
    <property type="entry name" value="Metallo-depent_PP-like"/>
</dbReference>
<dbReference type="SUPFAM" id="SSF56300">
    <property type="entry name" value="Metallo-dependent phosphatases"/>
    <property type="match status" value="1"/>
</dbReference>
<organism evidence="1 2">
    <name type="scientific">Thiocapsa imhoffii</name>
    <dbReference type="NCBI Taxonomy" id="382777"/>
    <lineage>
        <taxon>Bacteria</taxon>
        <taxon>Pseudomonadati</taxon>
        <taxon>Pseudomonadota</taxon>
        <taxon>Gammaproteobacteria</taxon>
        <taxon>Chromatiales</taxon>
        <taxon>Chromatiaceae</taxon>
        <taxon>Thiocapsa</taxon>
    </lineage>
</organism>
<dbReference type="Gene3D" id="3.60.21.10">
    <property type="match status" value="1"/>
</dbReference>
<dbReference type="EMBL" id="NRSD01000001">
    <property type="protein sequence ID" value="MBK1643533.1"/>
    <property type="molecule type" value="Genomic_DNA"/>
</dbReference>
<dbReference type="AlphaFoldDB" id="A0A9X1B7R7"/>
<name>A0A9X1B7R7_9GAMM</name>
<dbReference type="RefSeq" id="WP_200386287.1">
    <property type="nucleotide sequence ID" value="NZ_NRSD01000001.1"/>
</dbReference>
<proteinExistence type="predicted"/>
<gene>
    <name evidence="1" type="ORF">CKO25_02435</name>
</gene>
<sequence length="490" mass="54801">MPAPIVTPNSDFLRQFRDRTRQHAECSDLDLRGSRRLGKTAISLPAPPLPLQILLGGPPGYRLHLYPELVQDATGQFGHRGDYLLVDPQTFFSEISGFIRIHPGDALTLGREDPLQQHLLHYPRGVDARHLRLKLTPNGLTLKNKSRAPTCVAPLTARDLSERMARWRWRGLERLGQLLGGPIEPLARADAAELIRQVNDLMAREPYRTLNDRGHPGGLLMLPHRPTPIVVGELRAQVDNLLVILTQNGFLDALAEGSAMLIILGSAVHSDRVAQAAEMDSSILMMDLIFRLKLRFPERVFYLRGRHDSFSEALNCGGLPQGSLWEDALHQARGPGYRDAMRTFYQRLPVIAATRHYLAAHGSPPIDARGLPSLVDLDPERAELMPSHPDFADHAPNRPSRRDLTRLFRRLGLADDATALMAGAATTWAAPPTDLLVAPRQPYRLYSGDARWVGLVTRVRKRLVSLVYPAEPVRRILKRRESATTGFEMR</sequence>
<accession>A0A9X1B7R7</accession>
<evidence type="ECO:0000313" key="1">
    <source>
        <dbReference type="EMBL" id="MBK1643533.1"/>
    </source>
</evidence>
<dbReference type="Proteomes" id="UP001138802">
    <property type="component" value="Unassembled WGS sequence"/>
</dbReference>
<reference evidence="1 2" key="1">
    <citation type="journal article" date="2020" name="Microorganisms">
        <title>Osmotic Adaptation and Compatible Solute Biosynthesis of Phototrophic Bacteria as Revealed from Genome Analyses.</title>
        <authorList>
            <person name="Imhoff J.F."/>
            <person name="Rahn T."/>
            <person name="Kunzel S."/>
            <person name="Keller A."/>
            <person name="Neulinger S.C."/>
        </authorList>
    </citation>
    <scope>NUCLEOTIDE SEQUENCE [LARGE SCALE GENOMIC DNA]</scope>
    <source>
        <strain evidence="1 2">DSM 21303</strain>
    </source>
</reference>
<protein>
    <submittedName>
        <fullName evidence="1">Metallophosphoesterase</fullName>
    </submittedName>
</protein>
<evidence type="ECO:0000313" key="2">
    <source>
        <dbReference type="Proteomes" id="UP001138802"/>
    </source>
</evidence>
<keyword evidence="2" id="KW-1185">Reference proteome</keyword>